<evidence type="ECO:0000313" key="4">
    <source>
        <dbReference type="Proteomes" id="UP000008810"/>
    </source>
</evidence>
<dbReference type="HOGENOM" id="CLU_150277_1_0_1"/>
<dbReference type="STRING" id="15368.I1H8E0"/>
<evidence type="ECO:0000256" key="1">
    <source>
        <dbReference type="SAM" id="MobiDB-lite"/>
    </source>
</evidence>
<dbReference type="EMBL" id="CM000880">
    <property type="protein sequence ID" value="KQK23022.1"/>
    <property type="molecule type" value="Genomic_DNA"/>
</dbReference>
<reference evidence="2 3" key="1">
    <citation type="journal article" date="2010" name="Nature">
        <title>Genome sequencing and analysis of the model grass Brachypodium distachyon.</title>
        <authorList>
            <consortium name="International Brachypodium Initiative"/>
        </authorList>
    </citation>
    <scope>NUCLEOTIDE SEQUENCE [LARGE SCALE GENOMIC DNA]</scope>
    <source>
        <strain evidence="2 3">Bd21</strain>
    </source>
</reference>
<dbReference type="AlphaFoldDB" id="I1H8E0"/>
<name>I1H8E0_BRADI</name>
<evidence type="ECO:0000313" key="2">
    <source>
        <dbReference type="EMBL" id="KQK23022.1"/>
    </source>
</evidence>
<dbReference type="FunCoup" id="I1H8E0">
    <property type="interactions" value="58"/>
</dbReference>
<dbReference type="InParanoid" id="I1H8E0"/>
<evidence type="ECO:0000313" key="3">
    <source>
        <dbReference type="EnsemblPlants" id="KQK23022"/>
    </source>
</evidence>
<sequence length="129" mass="13755">MKRRYVLALLVFAFVGGNLLLGGSFHARSTVVLAAKSADHVYGTAELNGRGLKETGHALTNRKTRSLQDVRTDDYRPVDPSPRTKASIGAGPIEHGAPVFPYVPRYRPPSGHPEDPDTPPADSAASPGP</sequence>
<feature type="region of interest" description="Disordered" evidence="1">
    <location>
        <begin position="53"/>
        <end position="129"/>
    </location>
</feature>
<proteinExistence type="predicted"/>
<feature type="compositionally biased region" description="Basic and acidic residues" evidence="1">
    <location>
        <begin position="66"/>
        <end position="77"/>
    </location>
</feature>
<reference evidence="3" key="3">
    <citation type="submission" date="2018-08" db="UniProtKB">
        <authorList>
            <consortium name="EnsemblPlants"/>
        </authorList>
    </citation>
    <scope>IDENTIFICATION</scope>
    <source>
        <strain evidence="3">cv. Bd21</strain>
    </source>
</reference>
<dbReference type="OMA" id="QDVRTDD"/>
<protein>
    <submittedName>
        <fullName evidence="2 3">Uncharacterized protein</fullName>
    </submittedName>
</protein>
<dbReference type="Proteomes" id="UP000008810">
    <property type="component" value="Chromosome 1"/>
</dbReference>
<gene>
    <name evidence="2" type="ORF">BRADI_1g70800v3</name>
</gene>
<dbReference type="Gramene" id="KQK23022">
    <property type="protein sequence ID" value="KQK23022"/>
    <property type="gene ID" value="BRADI_1g70800v3"/>
</dbReference>
<dbReference type="PANTHER" id="PTHR37249:SF3">
    <property type="entry name" value="OS03G0206201 PROTEIN"/>
    <property type="match status" value="1"/>
</dbReference>
<dbReference type="eggNOG" id="ENOG502S806">
    <property type="taxonomic scope" value="Eukaryota"/>
</dbReference>
<dbReference type="PANTHER" id="PTHR37249">
    <property type="entry name" value="OS03G0206201 PROTEIN"/>
    <property type="match status" value="1"/>
</dbReference>
<reference evidence="2" key="2">
    <citation type="submission" date="2017-06" db="EMBL/GenBank/DDBJ databases">
        <title>WGS assembly of Brachypodium distachyon.</title>
        <authorList>
            <consortium name="The International Brachypodium Initiative"/>
            <person name="Lucas S."/>
            <person name="Harmon-Smith M."/>
            <person name="Lail K."/>
            <person name="Tice H."/>
            <person name="Grimwood J."/>
            <person name="Bruce D."/>
            <person name="Barry K."/>
            <person name="Shu S."/>
            <person name="Lindquist E."/>
            <person name="Wang M."/>
            <person name="Pitluck S."/>
            <person name="Vogel J.P."/>
            <person name="Garvin D.F."/>
            <person name="Mockler T.C."/>
            <person name="Schmutz J."/>
            <person name="Rokhsar D."/>
            <person name="Bevan M.W."/>
        </authorList>
    </citation>
    <scope>NUCLEOTIDE SEQUENCE</scope>
    <source>
        <strain evidence="2">Bd21</strain>
    </source>
</reference>
<organism evidence="3">
    <name type="scientific">Brachypodium distachyon</name>
    <name type="common">Purple false brome</name>
    <name type="synonym">Trachynia distachya</name>
    <dbReference type="NCBI Taxonomy" id="15368"/>
    <lineage>
        <taxon>Eukaryota</taxon>
        <taxon>Viridiplantae</taxon>
        <taxon>Streptophyta</taxon>
        <taxon>Embryophyta</taxon>
        <taxon>Tracheophyta</taxon>
        <taxon>Spermatophyta</taxon>
        <taxon>Magnoliopsida</taxon>
        <taxon>Liliopsida</taxon>
        <taxon>Poales</taxon>
        <taxon>Poaceae</taxon>
        <taxon>BOP clade</taxon>
        <taxon>Pooideae</taxon>
        <taxon>Stipodae</taxon>
        <taxon>Brachypodieae</taxon>
        <taxon>Brachypodium</taxon>
    </lineage>
</organism>
<dbReference type="EnsemblPlants" id="KQK23022">
    <property type="protein sequence ID" value="KQK23022"/>
    <property type="gene ID" value="BRADI_1g70800v3"/>
</dbReference>
<accession>I1H8E0</accession>
<dbReference type="OrthoDB" id="1938519at2759"/>
<keyword evidence="4" id="KW-1185">Reference proteome</keyword>
<feature type="compositionally biased region" description="Low complexity" evidence="1">
    <location>
        <begin position="120"/>
        <end position="129"/>
    </location>
</feature>